<accession>A0A0F8WY62</accession>
<reference evidence="1" key="1">
    <citation type="journal article" date="2015" name="Nature">
        <title>Complex archaea that bridge the gap between prokaryotes and eukaryotes.</title>
        <authorList>
            <person name="Spang A."/>
            <person name="Saw J.H."/>
            <person name="Jorgensen S.L."/>
            <person name="Zaremba-Niedzwiedzka K."/>
            <person name="Martijn J."/>
            <person name="Lind A.E."/>
            <person name="van Eijk R."/>
            <person name="Schleper C."/>
            <person name="Guy L."/>
            <person name="Ettema T.J."/>
        </authorList>
    </citation>
    <scope>NUCLEOTIDE SEQUENCE</scope>
</reference>
<comment type="caution">
    <text evidence="1">The sequence shown here is derived from an EMBL/GenBank/DDBJ whole genome shotgun (WGS) entry which is preliminary data.</text>
</comment>
<dbReference type="EMBL" id="LAZR01062303">
    <property type="protein sequence ID" value="KKK61802.1"/>
    <property type="molecule type" value="Genomic_DNA"/>
</dbReference>
<sequence>MPSSTAAKFTQSLFGGLSAGVDIGTDAARYQYYYGRRGNLDQEKVAKEEAIKNEESILKNLKEVYPSRHPQIIAQAKKMNRFYPGFSL</sequence>
<dbReference type="AlphaFoldDB" id="A0A0F8WY62"/>
<name>A0A0F8WY62_9ZZZZ</name>
<protein>
    <submittedName>
        <fullName evidence="1">Uncharacterized protein</fullName>
    </submittedName>
</protein>
<proteinExistence type="predicted"/>
<gene>
    <name evidence="1" type="ORF">LCGC14_3010690</name>
</gene>
<evidence type="ECO:0000313" key="1">
    <source>
        <dbReference type="EMBL" id="KKK61802.1"/>
    </source>
</evidence>
<organism evidence="1">
    <name type="scientific">marine sediment metagenome</name>
    <dbReference type="NCBI Taxonomy" id="412755"/>
    <lineage>
        <taxon>unclassified sequences</taxon>
        <taxon>metagenomes</taxon>
        <taxon>ecological metagenomes</taxon>
    </lineage>
</organism>